<dbReference type="GeneID" id="28736549"/>
<dbReference type="Proteomes" id="UP000038010">
    <property type="component" value="Unassembled WGS sequence"/>
</dbReference>
<dbReference type="AlphaFoldDB" id="A0A0N1H7W1"/>
<dbReference type="RefSeq" id="XP_017998897.1">
    <property type="nucleotide sequence ID" value="XM_018144669.1"/>
</dbReference>
<comment type="caution">
    <text evidence="1">The sequence shown here is derived from an EMBL/GenBank/DDBJ whole genome shotgun (WGS) entry which is preliminary data.</text>
</comment>
<gene>
    <name evidence="1" type="ORF">AB675_4525</name>
</gene>
<evidence type="ECO:0000313" key="2">
    <source>
        <dbReference type="Proteomes" id="UP000038010"/>
    </source>
</evidence>
<keyword evidence="2" id="KW-1185">Reference proteome</keyword>
<sequence>MPSDLLRPPATFSSLSTEIRLMVYAFCEEHVRHTYMVQKTKKGQFSLDVAIHPLTTLLLRQPLLQVCRLIRSEILPSLTEHVSLRIDWNAFDHVPSPLAPLPREYLENVSAVTIKLDAEYGSPRHFGFAYLLRRVPKASHVKVKIINLVNPATDVPGRPRINGHDAEAHMAELYNLLSSSYANEFPSKNFSLKCKYGEFHSFAGFSADDRMSLRLDGPLLRGKLNKNIKKAQAADAALRTVRVTDQLFNLARARRDNRIGVVAAPTCNNDSWDIGYRRILHSAGLNYFQLARE</sequence>
<dbReference type="VEuPathDB" id="FungiDB:AB675_4525"/>
<evidence type="ECO:0000313" key="1">
    <source>
        <dbReference type="EMBL" id="KPI38934.1"/>
    </source>
</evidence>
<reference evidence="1 2" key="1">
    <citation type="submission" date="2015-06" db="EMBL/GenBank/DDBJ databases">
        <title>Draft genome of the ant-associated black yeast Phialophora attae CBS 131958.</title>
        <authorList>
            <person name="Moreno L.F."/>
            <person name="Stielow B.J."/>
            <person name="de Hoog S."/>
            <person name="Vicente V.A."/>
            <person name="Weiss V.A."/>
            <person name="de Vries M."/>
            <person name="Cruz L.M."/>
            <person name="Souza E.M."/>
        </authorList>
    </citation>
    <scope>NUCLEOTIDE SEQUENCE [LARGE SCALE GENOMIC DNA]</scope>
    <source>
        <strain evidence="1 2">CBS 131958</strain>
    </source>
</reference>
<protein>
    <submittedName>
        <fullName evidence="1">Uncharacterized protein</fullName>
    </submittedName>
</protein>
<accession>A0A0N1H7W1</accession>
<organism evidence="1 2">
    <name type="scientific">Cyphellophora attinorum</name>
    <dbReference type="NCBI Taxonomy" id="1664694"/>
    <lineage>
        <taxon>Eukaryota</taxon>
        <taxon>Fungi</taxon>
        <taxon>Dikarya</taxon>
        <taxon>Ascomycota</taxon>
        <taxon>Pezizomycotina</taxon>
        <taxon>Eurotiomycetes</taxon>
        <taxon>Chaetothyriomycetidae</taxon>
        <taxon>Chaetothyriales</taxon>
        <taxon>Cyphellophoraceae</taxon>
        <taxon>Cyphellophora</taxon>
    </lineage>
</organism>
<name>A0A0N1H7W1_9EURO</name>
<proteinExistence type="predicted"/>
<dbReference type="EMBL" id="LFJN01000016">
    <property type="protein sequence ID" value="KPI38934.1"/>
    <property type="molecule type" value="Genomic_DNA"/>
</dbReference>